<dbReference type="SUPFAM" id="SSF53649">
    <property type="entry name" value="Alkaline phosphatase-like"/>
    <property type="match status" value="1"/>
</dbReference>
<dbReference type="InterPro" id="IPR017850">
    <property type="entry name" value="Alkaline_phosphatase_core_sf"/>
</dbReference>
<organism evidence="6 7">
    <name type="scientific">Dreissena polymorpha</name>
    <name type="common">Zebra mussel</name>
    <name type="synonym">Mytilus polymorpha</name>
    <dbReference type="NCBI Taxonomy" id="45954"/>
    <lineage>
        <taxon>Eukaryota</taxon>
        <taxon>Metazoa</taxon>
        <taxon>Spiralia</taxon>
        <taxon>Lophotrochozoa</taxon>
        <taxon>Mollusca</taxon>
        <taxon>Bivalvia</taxon>
        <taxon>Autobranchia</taxon>
        <taxon>Heteroconchia</taxon>
        <taxon>Euheterodonta</taxon>
        <taxon>Imparidentia</taxon>
        <taxon>Neoheterodontei</taxon>
        <taxon>Myida</taxon>
        <taxon>Dreissenoidea</taxon>
        <taxon>Dreissenidae</taxon>
        <taxon>Dreissena</taxon>
    </lineage>
</organism>
<feature type="domain" description="Sulfatase N-terminal" evidence="5">
    <location>
        <begin position="44"/>
        <end position="119"/>
    </location>
</feature>
<reference evidence="6" key="2">
    <citation type="submission" date="2020-11" db="EMBL/GenBank/DDBJ databases">
        <authorList>
            <person name="McCartney M.A."/>
            <person name="Auch B."/>
            <person name="Kono T."/>
            <person name="Mallez S."/>
            <person name="Becker A."/>
            <person name="Gohl D.M."/>
            <person name="Silverstein K.A.T."/>
            <person name="Koren S."/>
            <person name="Bechman K.B."/>
            <person name="Herman A."/>
            <person name="Abrahante J.E."/>
            <person name="Garbe J."/>
        </authorList>
    </citation>
    <scope>NUCLEOTIDE SEQUENCE</scope>
    <source>
        <strain evidence="6">Duluth1</strain>
        <tissue evidence="6">Whole animal</tissue>
    </source>
</reference>
<dbReference type="GO" id="GO:0008484">
    <property type="term" value="F:sulfuric ester hydrolase activity"/>
    <property type="evidence" value="ECO:0007669"/>
    <property type="project" value="TreeGrafter"/>
</dbReference>
<comment type="caution">
    <text evidence="6">The sequence shown here is derived from an EMBL/GenBank/DDBJ whole genome shotgun (WGS) entry which is preliminary data.</text>
</comment>
<accession>A0A9D3YG33</accession>
<keyword evidence="7" id="KW-1185">Reference proteome</keyword>
<gene>
    <name evidence="6" type="ORF">DPMN_074891</name>
</gene>
<dbReference type="Pfam" id="PF00884">
    <property type="entry name" value="Sulfatase"/>
    <property type="match status" value="1"/>
</dbReference>
<evidence type="ECO:0000313" key="7">
    <source>
        <dbReference type="Proteomes" id="UP000828390"/>
    </source>
</evidence>
<comment type="similarity">
    <text evidence="2">Belongs to the sulfatase family.</text>
</comment>
<evidence type="ECO:0000256" key="1">
    <source>
        <dbReference type="ARBA" id="ARBA00001913"/>
    </source>
</evidence>
<evidence type="ECO:0000256" key="2">
    <source>
        <dbReference type="ARBA" id="ARBA00008779"/>
    </source>
</evidence>
<dbReference type="InterPro" id="IPR000917">
    <property type="entry name" value="Sulfatase_N"/>
</dbReference>
<evidence type="ECO:0000256" key="4">
    <source>
        <dbReference type="ARBA" id="ARBA00022801"/>
    </source>
</evidence>
<keyword evidence="4" id="KW-0378">Hydrolase</keyword>
<evidence type="ECO:0000313" key="6">
    <source>
        <dbReference type="EMBL" id="KAH3699929.1"/>
    </source>
</evidence>
<dbReference type="Proteomes" id="UP000828390">
    <property type="component" value="Unassembled WGS sequence"/>
</dbReference>
<comment type="cofactor">
    <cofactor evidence="1">
        <name>Ca(2+)</name>
        <dbReference type="ChEBI" id="CHEBI:29108"/>
    </cofactor>
</comment>
<reference evidence="6" key="1">
    <citation type="journal article" date="2019" name="bioRxiv">
        <title>The Genome of the Zebra Mussel, Dreissena polymorpha: A Resource for Invasive Species Research.</title>
        <authorList>
            <person name="McCartney M.A."/>
            <person name="Auch B."/>
            <person name="Kono T."/>
            <person name="Mallez S."/>
            <person name="Zhang Y."/>
            <person name="Obille A."/>
            <person name="Becker A."/>
            <person name="Abrahante J.E."/>
            <person name="Garbe J."/>
            <person name="Badalamenti J.P."/>
            <person name="Herman A."/>
            <person name="Mangelson H."/>
            <person name="Liachko I."/>
            <person name="Sullivan S."/>
            <person name="Sone E.D."/>
            <person name="Koren S."/>
            <person name="Silverstein K.A.T."/>
            <person name="Beckman K.B."/>
            <person name="Gohl D.M."/>
        </authorList>
    </citation>
    <scope>NUCLEOTIDE SEQUENCE</scope>
    <source>
        <strain evidence="6">Duluth1</strain>
        <tissue evidence="6">Whole animal</tissue>
    </source>
</reference>
<proteinExistence type="inferred from homology"/>
<dbReference type="GO" id="GO:0046872">
    <property type="term" value="F:metal ion binding"/>
    <property type="evidence" value="ECO:0007669"/>
    <property type="project" value="UniProtKB-KW"/>
</dbReference>
<evidence type="ECO:0000259" key="5">
    <source>
        <dbReference type="Pfam" id="PF00884"/>
    </source>
</evidence>
<dbReference type="AlphaFoldDB" id="A0A9D3YG33"/>
<dbReference type="PANTHER" id="PTHR45953:SF1">
    <property type="entry name" value="IDURONATE 2-SULFATASE"/>
    <property type="match status" value="1"/>
</dbReference>
<dbReference type="Gene3D" id="3.40.720.10">
    <property type="entry name" value="Alkaline Phosphatase, subunit A"/>
    <property type="match status" value="1"/>
</dbReference>
<dbReference type="GO" id="GO:0005737">
    <property type="term" value="C:cytoplasm"/>
    <property type="evidence" value="ECO:0007669"/>
    <property type="project" value="TreeGrafter"/>
</dbReference>
<protein>
    <recommendedName>
        <fullName evidence="5">Sulfatase N-terminal domain-containing protein</fullName>
    </recommendedName>
</protein>
<sequence length="220" mass="25051">MLAIRTNQHAVAAWWKSPELISYTDISALLFQVQVNETLPDNKVRELRRAYYSAVSWIDSLVGVVLNELNRLGLSNNTVVSLLGNHRYQLREHGMWNKHTNFELATHAPMMIRIPGLTDNGMITERVLEFLAEAYPEVCESLMLLVHNATAAWKHSALSQYPRHKHGVDIMGYSLRTDKYRNHGTELYNYTTDPDENHKVASNHGFADLARSLSSRLHAG</sequence>
<evidence type="ECO:0000256" key="3">
    <source>
        <dbReference type="ARBA" id="ARBA00022723"/>
    </source>
</evidence>
<keyword evidence="3" id="KW-0479">Metal-binding</keyword>
<name>A0A9D3YG33_DREPO</name>
<dbReference type="PANTHER" id="PTHR45953">
    <property type="entry name" value="IDURONATE 2-SULFATASE"/>
    <property type="match status" value="1"/>
</dbReference>
<dbReference type="EMBL" id="JAIWYP010000015">
    <property type="protein sequence ID" value="KAH3699929.1"/>
    <property type="molecule type" value="Genomic_DNA"/>
</dbReference>